<feature type="transmembrane region" description="Helical" evidence="1">
    <location>
        <begin position="339"/>
        <end position="362"/>
    </location>
</feature>
<keyword evidence="1" id="KW-1133">Transmembrane helix</keyword>
<feature type="transmembrane region" description="Helical" evidence="1">
    <location>
        <begin position="171"/>
        <end position="192"/>
    </location>
</feature>
<keyword evidence="1" id="KW-0472">Membrane</keyword>
<reference evidence="2" key="1">
    <citation type="journal article" date="2020" name="Stud. Mycol.">
        <title>101 Dothideomycetes genomes: a test case for predicting lifestyles and emergence of pathogens.</title>
        <authorList>
            <person name="Haridas S."/>
            <person name="Albert R."/>
            <person name="Binder M."/>
            <person name="Bloem J."/>
            <person name="Labutti K."/>
            <person name="Salamov A."/>
            <person name="Andreopoulos B."/>
            <person name="Baker S."/>
            <person name="Barry K."/>
            <person name="Bills G."/>
            <person name="Bluhm B."/>
            <person name="Cannon C."/>
            <person name="Castanera R."/>
            <person name="Culley D."/>
            <person name="Daum C."/>
            <person name="Ezra D."/>
            <person name="Gonzalez J."/>
            <person name="Henrissat B."/>
            <person name="Kuo A."/>
            <person name="Liang C."/>
            <person name="Lipzen A."/>
            <person name="Lutzoni F."/>
            <person name="Magnuson J."/>
            <person name="Mondo S."/>
            <person name="Nolan M."/>
            <person name="Ohm R."/>
            <person name="Pangilinan J."/>
            <person name="Park H.-J."/>
            <person name="Ramirez L."/>
            <person name="Alfaro M."/>
            <person name="Sun H."/>
            <person name="Tritt A."/>
            <person name="Yoshinaga Y."/>
            <person name="Zwiers L.-H."/>
            <person name="Turgeon B."/>
            <person name="Goodwin S."/>
            <person name="Spatafora J."/>
            <person name="Crous P."/>
            <person name="Grigoriev I."/>
        </authorList>
    </citation>
    <scope>NUCLEOTIDE SEQUENCE</scope>
    <source>
        <strain evidence="2">CBS 130266</strain>
    </source>
</reference>
<dbReference type="AlphaFoldDB" id="A0A9P4U480"/>
<gene>
    <name evidence="2" type="ORF">EJ08DRAFT_728901</name>
</gene>
<protein>
    <submittedName>
        <fullName evidence="2">Uncharacterized protein</fullName>
    </submittedName>
</protein>
<evidence type="ECO:0000313" key="2">
    <source>
        <dbReference type="EMBL" id="KAF2436371.1"/>
    </source>
</evidence>
<dbReference type="EMBL" id="MU007010">
    <property type="protein sequence ID" value="KAF2436371.1"/>
    <property type="molecule type" value="Genomic_DNA"/>
</dbReference>
<keyword evidence="3" id="KW-1185">Reference proteome</keyword>
<dbReference type="OrthoDB" id="2896006at2759"/>
<evidence type="ECO:0000313" key="3">
    <source>
        <dbReference type="Proteomes" id="UP000800235"/>
    </source>
</evidence>
<keyword evidence="1" id="KW-0812">Transmembrane</keyword>
<name>A0A9P4U480_9PEZI</name>
<feature type="transmembrane region" description="Helical" evidence="1">
    <location>
        <begin position="253"/>
        <end position="276"/>
    </location>
</feature>
<feature type="transmembrane region" description="Helical" evidence="1">
    <location>
        <begin position="213"/>
        <end position="233"/>
    </location>
</feature>
<feature type="transmembrane region" description="Helical" evidence="1">
    <location>
        <begin position="137"/>
        <end position="159"/>
    </location>
</feature>
<comment type="caution">
    <text evidence="2">The sequence shown here is derived from an EMBL/GenBank/DDBJ whole genome shotgun (WGS) entry which is preliminary data.</text>
</comment>
<dbReference type="Proteomes" id="UP000800235">
    <property type="component" value="Unassembled WGS sequence"/>
</dbReference>
<evidence type="ECO:0000256" key="1">
    <source>
        <dbReference type="SAM" id="Phobius"/>
    </source>
</evidence>
<feature type="transmembrane region" description="Helical" evidence="1">
    <location>
        <begin position="37"/>
        <end position="59"/>
    </location>
</feature>
<accession>A0A9P4U480</accession>
<sequence length="382" mass="42348">MVNLVGTLAKRGMEVAHGRIREHHGHPEGQIKLSTPAMILLGVTGIAIFLFASSIEYTIRVLMGHLAMIESPESTTVQIYTPTSNSDDKLDKKEAEAQGLLDVEIEATTVTSTQALTTSIRRTVRHLKSVGGRTAKWRGLGIFIMYTLITSLVSGGFKMAGLRMVPSGETIANLFAALMASRLHCVWTHKIMTVPSDKKPYERKVTRAQWKQLLLPTAVSILARDMSIYTIVYTFVYTNMAAQKINQSGKATWMAAVLAIVPGLIAVIALPIFVMLPAYGALIRKEASLLPEEDETIISFDRTFGGKLAYVTSVLSYADAWKSFTSEARRRVIKLYVKFFFIMVAFVFFASHVLALEFFIVANDQVHQYAEVARQSLQAKGY</sequence>
<organism evidence="2 3">
    <name type="scientific">Tothia fuscella</name>
    <dbReference type="NCBI Taxonomy" id="1048955"/>
    <lineage>
        <taxon>Eukaryota</taxon>
        <taxon>Fungi</taxon>
        <taxon>Dikarya</taxon>
        <taxon>Ascomycota</taxon>
        <taxon>Pezizomycotina</taxon>
        <taxon>Dothideomycetes</taxon>
        <taxon>Pleosporomycetidae</taxon>
        <taxon>Venturiales</taxon>
        <taxon>Cylindrosympodiaceae</taxon>
        <taxon>Tothia</taxon>
    </lineage>
</organism>
<proteinExistence type="predicted"/>